<feature type="compositionally biased region" description="Basic and acidic residues" evidence="1">
    <location>
        <begin position="189"/>
        <end position="202"/>
    </location>
</feature>
<accession>A0AA88LM64</accession>
<sequence length="406" mass="44272">MDIKVPCNMQPFSFGSGPPPFALQPCRASTRTRKPKSSPPGERREGPGFAKRRQSRGPRSAVLLGSADSDRVGELCAQRGGGVASSLRRRASLLDNGVSEMGRRSDRAKKRRRSLQACRRRGCDSVCSAASGAAPPPAVSTAARDYGRALREVDFGVRSFDCRREHSRGAECCDGFDGVGPALSHSPTGRRDDGPQGVDRERGLRRFRLRAVRGQRCGGRRRPLRSTGKFLGRMNFVEEAALLLSFQLNFGRVRSPVPEALARFARVLSPTWRVAPGFRPSSTGVPAASRSPHRPLPPPGSCWRSGETVEPVSLSRWYMALSIPPRKQDLLAGQEHVERLAVRLQEPICDRRGLCDPLELKRRHPGVVRRQAGREVSSECPLACGSPCLARSATSADRARLSSGSP</sequence>
<feature type="region of interest" description="Disordered" evidence="1">
    <location>
        <begin position="281"/>
        <end position="304"/>
    </location>
</feature>
<dbReference type="AlphaFoldDB" id="A0AA88LM64"/>
<evidence type="ECO:0000313" key="2">
    <source>
        <dbReference type="EMBL" id="KAK2813051.1"/>
    </source>
</evidence>
<organism evidence="2 3">
    <name type="scientific">Channa striata</name>
    <name type="common">Snakehead murrel</name>
    <name type="synonym">Ophicephalus striatus</name>
    <dbReference type="NCBI Taxonomy" id="64152"/>
    <lineage>
        <taxon>Eukaryota</taxon>
        <taxon>Metazoa</taxon>
        <taxon>Chordata</taxon>
        <taxon>Craniata</taxon>
        <taxon>Vertebrata</taxon>
        <taxon>Euteleostomi</taxon>
        <taxon>Actinopterygii</taxon>
        <taxon>Neopterygii</taxon>
        <taxon>Teleostei</taxon>
        <taxon>Neoteleostei</taxon>
        <taxon>Acanthomorphata</taxon>
        <taxon>Anabantaria</taxon>
        <taxon>Anabantiformes</taxon>
        <taxon>Channoidei</taxon>
        <taxon>Channidae</taxon>
        <taxon>Channa</taxon>
    </lineage>
</organism>
<name>A0AA88LM64_CHASR</name>
<reference evidence="2" key="1">
    <citation type="submission" date="2023-07" db="EMBL/GenBank/DDBJ databases">
        <title>Chromosome-level Genome Assembly of Striped Snakehead (Channa striata).</title>
        <authorList>
            <person name="Liu H."/>
        </authorList>
    </citation>
    <scope>NUCLEOTIDE SEQUENCE</scope>
    <source>
        <strain evidence="2">Gz</strain>
        <tissue evidence="2">Muscle</tissue>
    </source>
</reference>
<comment type="caution">
    <text evidence="2">The sequence shown here is derived from an EMBL/GenBank/DDBJ whole genome shotgun (WGS) entry which is preliminary data.</text>
</comment>
<protein>
    <submittedName>
        <fullName evidence="2">Uncharacterized protein</fullName>
    </submittedName>
</protein>
<feature type="region of interest" description="Disordered" evidence="1">
    <location>
        <begin position="1"/>
        <end position="61"/>
    </location>
</feature>
<dbReference type="Proteomes" id="UP001187415">
    <property type="component" value="Unassembled WGS sequence"/>
</dbReference>
<evidence type="ECO:0000313" key="3">
    <source>
        <dbReference type="Proteomes" id="UP001187415"/>
    </source>
</evidence>
<gene>
    <name evidence="2" type="ORF">Q5P01_000916</name>
</gene>
<proteinExistence type="predicted"/>
<evidence type="ECO:0000256" key="1">
    <source>
        <dbReference type="SAM" id="MobiDB-lite"/>
    </source>
</evidence>
<dbReference type="EMBL" id="JAUPFM010000111">
    <property type="protein sequence ID" value="KAK2813051.1"/>
    <property type="molecule type" value="Genomic_DNA"/>
</dbReference>
<keyword evidence="3" id="KW-1185">Reference proteome</keyword>
<feature type="region of interest" description="Disordered" evidence="1">
    <location>
        <begin position="183"/>
        <end position="202"/>
    </location>
</feature>